<sequence length="65" mass="7588">MNSRGFIVFNCVYTKALVHIHRFVIVPNKRKKMKSHTGEKPRHSFTPHIKIIRVPNSKTVFAICK</sequence>
<protein>
    <submittedName>
        <fullName evidence="1">40914_t:CDS:1</fullName>
    </submittedName>
</protein>
<keyword evidence="2" id="KW-1185">Reference proteome</keyword>
<evidence type="ECO:0000313" key="2">
    <source>
        <dbReference type="Proteomes" id="UP000789901"/>
    </source>
</evidence>
<dbReference type="EMBL" id="CAJVQB010002795">
    <property type="protein sequence ID" value="CAG8587521.1"/>
    <property type="molecule type" value="Genomic_DNA"/>
</dbReference>
<gene>
    <name evidence="1" type="ORF">GMARGA_LOCUS6248</name>
</gene>
<dbReference type="Proteomes" id="UP000789901">
    <property type="component" value="Unassembled WGS sequence"/>
</dbReference>
<proteinExistence type="predicted"/>
<comment type="caution">
    <text evidence="1">The sequence shown here is derived from an EMBL/GenBank/DDBJ whole genome shotgun (WGS) entry which is preliminary data.</text>
</comment>
<accession>A0ABN7UFZ8</accession>
<evidence type="ECO:0000313" key="1">
    <source>
        <dbReference type="EMBL" id="CAG8587521.1"/>
    </source>
</evidence>
<organism evidence="1 2">
    <name type="scientific">Gigaspora margarita</name>
    <dbReference type="NCBI Taxonomy" id="4874"/>
    <lineage>
        <taxon>Eukaryota</taxon>
        <taxon>Fungi</taxon>
        <taxon>Fungi incertae sedis</taxon>
        <taxon>Mucoromycota</taxon>
        <taxon>Glomeromycotina</taxon>
        <taxon>Glomeromycetes</taxon>
        <taxon>Diversisporales</taxon>
        <taxon>Gigasporaceae</taxon>
        <taxon>Gigaspora</taxon>
    </lineage>
</organism>
<name>A0ABN7UFZ8_GIGMA</name>
<reference evidence="1 2" key="1">
    <citation type="submission" date="2021-06" db="EMBL/GenBank/DDBJ databases">
        <authorList>
            <person name="Kallberg Y."/>
            <person name="Tangrot J."/>
            <person name="Rosling A."/>
        </authorList>
    </citation>
    <scope>NUCLEOTIDE SEQUENCE [LARGE SCALE GENOMIC DNA]</scope>
    <source>
        <strain evidence="1 2">120-4 pot B 10/14</strain>
    </source>
</reference>